<dbReference type="InterPro" id="IPR011240">
    <property type="entry name" value="Pesterase_YunD"/>
</dbReference>
<keyword evidence="6" id="KW-1185">Reference proteome</keyword>
<keyword evidence="1" id="KW-0732">Signal</keyword>
<dbReference type="InterPro" id="IPR004843">
    <property type="entry name" value="Calcineurin-like_PHP"/>
</dbReference>
<dbReference type="RefSeq" id="WP_118876324.1">
    <property type="nucleotide sequence ID" value="NZ_QWEI01000004.1"/>
</dbReference>
<accession>A0A396S7Z5</accession>
<dbReference type="GO" id="GO:0008768">
    <property type="term" value="F:UDP-sugar diphosphatase activity"/>
    <property type="evidence" value="ECO:0007669"/>
    <property type="project" value="TreeGrafter"/>
</dbReference>
<proteinExistence type="inferred from homology"/>
<dbReference type="AlphaFoldDB" id="A0A396S7Z5"/>
<dbReference type="GO" id="GO:0009166">
    <property type="term" value="P:nucleotide catabolic process"/>
    <property type="evidence" value="ECO:0007669"/>
    <property type="project" value="InterPro"/>
</dbReference>
<dbReference type="PANTHER" id="PTHR11575">
    <property type="entry name" value="5'-NUCLEOTIDASE-RELATED"/>
    <property type="match status" value="1"/>
</dbReference>
<evidence type="ECO:0000256" key="1">
    <source>
        <dbReference type="ARBA" id="ARBA00022729"/>
    </source>
</evidence>
<dbReference type="CDD" id="cd00845">
    <property type="entry name" value="MPP_UshA_N_like"/>
    <property type="match status" value="1"/>
</dbReference>
<dbReference type="GO" id="GO:0000166">
    <property type="term" value="F:nucleotide binding"/>
    <property type="evidence" value="ECO:0007669"/>
    <property type="project" value="UniProtKB-KW"/>
</dbReference>
<sequence length="453" mass="52068">MLETIHIFHTNDVHSHFEYWQRMHDYIRNQRLEFAKLGEPSFLFDIGDHLDRSNIYTEGTLGKGNVKLLNEAQYDVVTMGNNEGITLSFEELYSLYEAAEFDVVVSNIAPIEGPQPNWLKPYTILHTKYGTKIGVIGATANYELFYKELNWHISEPRKVLMQMAKKLRNEVDILVCLSHLGITEDELLAKECPDLDVIFGSHTHHLLEQGKVVNGVLLTGCGKFGAYTGHLNLEFDHSSHTLVKKKEEVIENAILPEMDGEALFLADLSKEGMQLLQTPIFQTAKHYNKEWFHYSRLSNLFAEAVLDFTGADCAMFNAGIFLHGLKKGNITSYDIHKILPHPINICVIDLSGKELKEVYLQAQNEEWPLLELKGLGFRGSIFGKMLTYDFSMNKKRDLLIKGEIVELDRQYKLATLDMFTFGYFFPTFKYAQKHYVLPLFLRDILAEYCKKTF</sequence>
<evidence type="ECO:0000256" key="2">
    <source>
        <dbReference type="RuleBase" id="RU362119"/>
    </source>
</evidence>
<dbReference type="InterPro" id="IPR008334">
    <property type="entry name" value="5'-Nucleotdase_C"/>
</dbReference>
<dbReference type="PRINTS" id="PR01607">
    <property type="entry name" value="APYRASEFAMLY"/>
</dbReference>
<organism evidence="5 6">
    <name type="scientific">Ureibacillus yapensis</name>
    <dbReference type="NCBI Taxonomy" id="2304605"/>
    <lineage>
        <taxon>Bacteria</taxon>
        <taxon>Bacillati</taxon>
        <taxon>Bacillota</taxon>
        <taxon>Bacilli</taxon>
        <taxon>Bacillales</taxon>
        <taxon>Caryophanaceae</taxon>
        <taxon>Ureibacillus</taxon>
    </lineage>
</organism>
<dbReference type="Proteomes" id="UP000265692">
    <property type="component" value="Unassembled WGS sequence"/>
</dbReference>
<dbReference type="GO" id="GO:0008253">
    <property type="term" value="F:5'-nucleotidase activity"/>
    <property type="evidence" value="ECO:0007669"/>
    <property type="project" value="TreeGrafter"/>
</dbReference>
<keyword evidence="2" id="KW-0378">Hydrolase</keyword>
<evidence type="ECO:0000313" key="5">
    <source>
        <dbReference type="EMBL" id="RHW36800.1"/>
    </source>
</evidence>
<protein>
    <submittedName>
        <fullName evidence="5">Bifunctional metallophosphatase/5'-nucleotidase</fullName>
    </submittedName>
</protein>
<feature type="domain" description="Calcineurin-like phosphoesterase" evidence="3">
    <location>
        <begin position="6"/>
        <end position="205"/>
    </location>
</feature>
<dbReference type="Pfam" id="PF00149">
    <property type="entry name" value="Metallophos"/>
    <property type="match status" value="1"/>
</dbReference>
<dbReference type="Gene3D" id="3.90.780.10">
    <property type="entry name" value="5'-Nucleotidase, C-terminal domain"/>
    <property type="match status" value="1"/>
</dbReference>
<comment type="caution">
    <text evidence="5">The sequence shown here is derived from an EMBL/GenBank/DDBJ whole genome shotgun (WGS) entry which is preliminary data.</text>
</comment>
<dbReference type="InterPro" id="IPR036907">
    <property type="entry name" value="5'-Nucleotdase_C_sf"/>
</dbReference>
<reference evidence="5 6" key="1">
    <citation type="submission" date="2018-08" db="EMBL/GenBank/DDBJ databases">
        <title>Lysinibacillus sp. YLB-03 draft genome sequence.</title>
        <authorList>
            <person name="Yu L."/>
        </authorList>
    </citation>
    <scope>NUCLEOTIDE SEQUENCE [LARGE SCALE GENOMIC DNA]</scope>
    <source>
        <strain evidence="5 6">YLB-03</strain>
    </source>
</reference>
<dbReference type="OrthoDB" id="9793179at2"/>
<dbReference type="SUPFAM" id="SSF55816">
    <property type="entry name" value="5'-nucleotidase (syn. UDP-sugar hydrolase), C-terminal domain"/>
    <property type="match status" value="1"/>
</dbReference>
<evidence type="ECO:0000313" key="6">
    <source>
        <dbReference type="Proteomes" id="UP000265692"/>
    </source>
</evidence>
<name>A0A396S7Z5_9BACL</name>
<dbReference type="PIRSF" id="PIRSF036361">
    <property type="entry name" value="YunD"/>
    <property type="match status" value="1"/>
</dbReference>
<dbReference type="SUPFAM" id="SSF56300">
    <property type="entry name" value="Metallo-dependent phosphatases"/>
    <property type="match status" value="1"/>
</dbReference>
<dbReference type="InterPro" id="IPR029052">
    <property type="entry name" value="Metallo-depent_PP-like"/>
</dbReference>
<comment type="similarity">
    <text evidence="2">Belongs to the 5'-nucleotidase family.</text>
</comment>
<evidence type="ECO:0000259" key="3">
    <source>
        <dbReference type="Pfam" id="PF00149"/>
    </source>
</evidence>
<dbReference type="Gene3D" id="3.60.21.10">
    <property type="match status" value="1"/>
</dbReference>
<evidence type="ECO:0000259" key="4">
    <source>
        <dbReference type="Pfam" id="PF02872"/>
    </source>
</evidence>
<gene>
    <name evidence="5" type="ORF">D1B33_10440</name>
</gene>
<dbReference type="InterPro" id="IPR006179">
    <property type="entry name" value="5_nucleotidase/apyrase"/>
</dbReference>
<dbReference type="PANTHER" id="PTHR11575:SF23">
    <property type="entry name" value="5-NUCLEOTIDASE FAMILY PROTEIN"/>
    <property type="match status" value="1"/>
</dbReference>
<keyword evidence="2" id="KW-0547">Nucleotide-binding</keyword>
<dbReference type="EMBL" id="QWEI01000004">
    <property type="protein sequence ID" value="RHW36800.1"/>
    <property type="molecule type" value="Genomic_DNA"/>
</dbReference>
<dbReference type="Pfam" id="PF02872">
    <property type="entry name" value="5_nucleotid_C"/>
    <property type="match status" value="1"/>
</dbReference>
<feature type="domain" description="5'-Nucleotidase C-terminal" evidence="4">
    <location>
        <begin position="290"/>
        <end position="417"/>
    </location>
</feature>
<dbReference type="GO" id="GO:0030288">
    <property type="term" value="C:outer membrane-bounded periplasmic space"/>
    <property type="evidence" value="ECO:0007669"/>
    <property type="project" value="TreeGrafter"/>
</dbReference>